<evidence type="ECO:0000313" key="6">
    <source>
        <dbReference type="Proteomes" id="UP000023152"/>
    </source>
</evidence>
<dbReference type="SMART" id="SM00320">
    <property type="entry name" value="WD40"/>
    <property type="match status" value="6"/>
</dbReference>
<organism evidence="5 6">
    <name type="scientific">Reticulomyxa filosa</name>
    <dbReference type="NCBI Taxonomy" id="46433"/>
    <lineage>
        <taxon>Eukaryota</taxon>
        <taxon>Sar</taxon>
        <taxon>Rhizaria</taxon>
        <taxon>Retaria</taxon>
        <taxon>Foraminifera</taxon>
        <taxon>Monothalamids</taxon>
        <taxon>Reticulomyxidae</taxon>
        <taxon>Reticulomyxa</taxon>
    </lineage>
</organism>
<comment type="caution">
    <text evidence="5">The sequence shown here is derived from an EMBL/GenBank/DDBJ whole genome shotgun (WGS) entry which is preliminary data.</text>
</comment>
<sequence length="439" mass="50890">MKFLFVKVIIMAIFIHNIINFILFQTFPFHIIEDNIKRKHKKSQRMTTLENEEQISTQLLKKSKEEEIEIIIQYWLRTLKIKLGWIYDFDKLVVNYTARVFIFDTFRSSSKLLKTLNGHKMRLYSIDYSTFDDSQFICSGAADNTVRVWNIETNNQIQLCNEHSAWVYCVKFSSYYYHTNHRNVICSSSNNKNIRFWDFKHNQQLQAFNGHTDGVCGIEFSSFHGGRYLCSGSRDNTICTVWCVDISPLQNNNNYGDKSNSIGVIGGNGYTICSGSFDKTICLWDIETTKQLNVFKAHKHFVKSVKYGSNELLNTILSGANDKSVRLWDIRSSQEIQVFNGHKDWVYTVEYSPFVIKNSSEVVGGSSNVICSGSRDNTIRFWDIRSNKNELHVINGDKEDDGIYCLTFLQLQESKKSNDYRGYDINLCYGSSSQIRIWG</sequence>
<dbReference type="EMBL" id="ASPP01003868">
    <property type="protein sequence ID" value="ETO32858.1"/>
    <property type="molecule type" value="Genomic_DNA"/>
</dbReference>
<dbReference type="AlphaFoldDB" id="X6P406"/>
<evidence type="ECO:0000256" key="2">
    <source>
        <dbReference type="ARBA" id="ARBA00022737"/>
    </source>
</evidence>
<keyword evidence="6" id="KW-1185">Reference proteome</keyword>
<dbReference type="Proteomes" id="UP000023152">
    <property type="component" value="Unassembled WGS sequence"/>
</dbReference>
<gene>
    <name evidence="5" type="ORF">RFI_04256</name>
</gene>
<dbReference type="PROSITE" id="PS00678">
    <property type="entry name" value="WD_REPEATS_1"/>
    <property type="match status" value="3"/>
</dbReference>
<feature type="repeat" description="WD" evidence="3">
    <location>
        <begin position="339"/>
        <end position="392"/>
    </location>
</feature>
<evidence type="ECO:0000313" key="5">
    <source>
        <dbReference type="EMBL" id="ETO32858.1"/>
    </source>
</evidence>
<protein>
    <submittedName>
        <fullName evidence="5">WD-40 repeat protein</fullName>
    </submittedName>
</protein>
<keyword evidence="1 3" id="KW-0853">WD repeat</keyword>
<dbReference type="InterPro" id="IPR036322">
    <property type="entry name" value="WD40_repeat_dom_sf"/>
</dbReference>
<keyword evidence="4" id="KW-0472">Membrane</keyword>
<dbReference type="PANTHER" id="PTHR19848">
    <property type="entry name" value="WD40 REPEAT PROTEIN"/>
    <property type="match status" value="1"/>
</dbReference>
<dbReference type="CDD" id="cd00200">
    <property type="entry name" value="WD40"/>
    <property type="match status" value="1"/>
</dbReference>
<dbReference type="PROSITE" id="PS50082">
    <property type="entry name" value="WD_REPEATS_2"/>
    <property type="match status" value="4"/>
</dbReference>
<keyword evidence="4" id="KW-0812">Transmembrane</keyword>
<feature type="transmembrane region" description="Helical" evidence="4">
    <location>
        <begin position="6"/>
        <end position="32"/>
    </location>
</feature>
<dbReference type="Pfam" id="PF00400">
    <property type="entry name" value="WD40"/>
    <property type="match status" value="6"/>
</dbReference>
<feature type="repeat" description="WD" evidence="3">
    <location>
        <begin position="295"/>
        <end position="338"/>
    </location>
</feature>
<feature type="repeat" description="WD" evidence="3">
    <location>
        <begin position="116"/>
        <end position="159"/>
    </location>
</feature>
<dbReference type="PROSITE" id="PS50294">
    <property type="entry name" value="WD_REPEATS_REGION"/>
    <property type="match status" value="2"/>
</dbReference>
<evidence type="ECO:0000256" key="4">
    <source>
        <dbReference type="SAM" id="Phobius"/>
    </source>
</evidence>
<keyword evidence="2" id="KW-0677">Repeat</keyword>
<dbReference type="InterPro" id="IPR001680">
    <property type="entry name" value="WD40_rpt"/>
</dbReference>
<dbReference type="InterPro" id="IPR019775">
    <property type="entry name" value="WD40_repeat_CS"/>
</dbReference>
<reference evidence="5 6" key="1">
    <citation type="journal article" date="2013" name="Curr. Biol.">
        <title>The Genome of the Foraminiferan Reticulomyxa filosa.</title>
        <authorList>
            <person name="Glockner G."/>
            <person name="Hulsmann N."/>
            <person name="Schleicher M."/>
            <person name="Noegel A.A."/>
            <person name="Eichinger L."/>
            <person name="Gallinger C."/>
            <person name="Pawlowski J."/>
            <person name="Sierra R."/>
            <person name="Euteneuer U."/>
            <person name="Pillet L."/>
            <person name="Moustafa A."/>
            <person name="Platzer M."/>
            <person name="Groth M."/>
            <person name="Szafranski K."/>
            <person name="Schliwa M."/>
        </authorList>
    </citation>
    <scope>NUCLEOTIDE SEQUENCE [LARGE SCALE GENOMIC DNA]</scope>
</reference>
<dbReference type="SUPFAM" id="SSF50978">
    <property type="entry name" value="WD40 repeat-like"/>
    <property type="match status" value="1"/>
</dbReference>
<dbReference type="Gene3D" id="2.130.10.10">
    <property type="entry name" value="YVTN repeat-like/Quinoprotein amine dehydrogenase"/>
    <property type="match status" value="2"/>
</dbReference>
<accession>X6P406</accession>
<proteinExistence type="predicted"/>
<dbReference type="PANTHER" id="PTHR19848:SF8">
    <property type="entry name" value="F-BOX AND WD REPEAT DOMAIN CONTAINING 7"/>
    <property type="match status" value="1"/>
</dbReference>
<evidence type="ECO:0000256" key="1">
    <source>
        <dbReference type="ARBA" id="ARBA00022574"/>
    </source>
</evidence>
<dbReference type="PRINTS" id="PR00320">
    <property type="entry name" value="GPROTEINBRPT"/>
</dbReference>
<dbReference type="InterPro" id="IPR015943">
    <property type="entry name" value="WD40/YVTN_repeat-like_dom_sf"/>
</dbReference>
<dbReference type="InterPro" id="IPR020472">
    <property type="entry name" value="WD40_PAC1"/>
</dbReference>
<evidence type="ECO:0000256" key="3">
    <source>
        <dbReference type="PROSITE-ProRule" id="PRU00221"/>
    </source>
</evidence>
<keyword evidence="4" id="KW-1133">Transmembrane helix</keyword>
<name>X6P406_RETFI</name>
<feature type="repeat" description="WD" evidence="3">
    <location>
        <begin position="268"/>
        <end position="294"/>
    </location>
</feature>